<feature type="domain" description="TraG N-terminal Proteobacteria" evidence="3">
    <location>
        <begin position="7"/>
        <end position="491"/>
    </location>
</feature>
<dbReference type="Pfam" id="PF07916">
    <property type="entry name" value="TraG_N"/>
    <property type="match status" value="1"/>
</dbReference>
<evidence type="ECO:0000313" key="4">
    <source>
        <dbReference type="EMBL" id="MBF2735053.1"/>
    </source>
</evidence>
<organism evidence="4 5">
    <name type="scientific">Candidatus Amphirhobacter heronislandensis</name>
    <dbReference type="NCBI Taxonomy" id="1732024"/>
    <lineage>
        <taxon>Bacteria</taxon>
        <taxon>Pseudomonadati</taxon>
        <taxon>Pseudomonadota</taxon>
        <taxon>Gammaproteobacteria</taxon>
        <taxon>Candidatus Tethybacterales</taxon>
        <taxon>Candidatus Tethybacteraceae</taxon>
        <taxon>Candidatus Amphirhobacter</taxon>
    </lineage>
</organism>
<protein>
    <submittedName>
        <fullName evidence="4">Conjugal transfer protein TraG N-terminal domain-containing protein</fullName>
    </submittedName>
</protein>
<accession>A0A930XXP7</accession>
<evidence type="ECO:0000256" key="1">
    <source>
        <dbReference type="SAM" id="MobiDB-lite"/>
    </source>
</evidence>
<keyword evidence="2" id="KW-0472">Membrane</keyword>
<feature type="transmembrane region" description="Helical" evidence="2">
    <location>
        <begin position="366"/>
        <end position="387"/>
    </location>
</feature>
<proteinExistence type="predicted"/>
<feature type="region of interest" description="Disordered" evidence="1">
    <location>
        <begin position="823"/>
        <end position="843"/>
    </location>
</feature>
<dbReference type="AlphaFoldDB" id="A0A930XXP7"/>
<evidence type="ECO:0000259" key="3">
    <source>
        <dbReference type="Pfam" id="PF07916"/>
    </source>
</evidence>
<feature type="compositionally biased region" description="Basic and acidic residues" evidence="1">
    <location>
        <begin position="964"/>
        <end position="973"/>
    </location>
</feature>
<feature type="transmembrane region" description="Helical" evidence="2">
    <location>
        <begin position="393"/>
        <end position="414"/>
    </location>
</feature>
<gene>
    <name evidence="4" type="ORF">ISN26_03050</name>
</gene>
<evidence type="ECO:0000256" key="2">
    <source>
        <dbReference type="SAM" id="Phobius"/>
    </source>
</evidence>
<comment type="caution">
    <text evidence="4">The sequence shown here is derived from an EMBL/GenBank/DDBJ whole genome shotgun (WGS) entry which is preliminary data.</text>
</comment>
<name>A0A930XXP7_9GAMM</name>
<keyword evidence="2" id="KW-0812">Transmembrane</keyword>
<feature type="transmembrane region" description="Helical" evidence="2">
    <location>
        <begin position="32"/>
        <end position="51"/>
    </location>
</feature>
<evidence type="ECO:0000313" key="5">
    <source>
        <dbReference type="Proteomes" id="UP000604381"/>
    </source>
</evidence>
<dbReference type="Proteomes" id="UP000604381">
    <property type="component" value="Unassembled WGS sequence"/>
</dbReference>
<reference evidence="4" key="1">
    <citation type="submission" date="2020-10" db="EMBL/GenBank/DDBJ databases">
        <title>An improved Amphimedon queenslandica hologenome assembly reveals how three proteobacterial symbionts can extend the metabolic phenotypic of their marine sponge host.</title>
        <authorList>
            <person name="Degnan B."/>
            <person name="Degnan S."/>
            <person name="Xiang X."/>
        </authorList>
    </citation>
    <scope>NUCLEOTIDE SEQUENCE</scope>
    <source>
        <strain evidence="4">AqS2</strain>
    </source>
</reference>
<feature type="transmembrane region" description="Helical" evidence="2">
    <location>
        <begin position="57"/>
        <end position="76"/>
    </location>
</feature>
<dbReference type="InterPro" id="IPR012931">
    <property type="entry name" value="TraG_N_Proteobacteria"/>
</dbReference>
<keyword evidence="2" id="KW-1133">Transmembrane helix</keyword>
<feature type="region of interest" description="Disordered" evidence="1">
    <location>
        <begin position="949"/>
        <end position="973"/>
    </location>
</feature>
<feature type="compositionally biased region" description="Basic and acidic residues" evidence="1">
    <location>
        <begin position="632"/>
        <end position="647"/>
    </location>
</feature>
<feature type="non-terminal residue" evidence="4">
    <location>
        <position position="973"/>
    </location>
</feature>
<feature type="region of interest" description="Disordered" evidence="1">
    <location>
        <begin position="629"/>
        <end position="650"/>
    </location>
</feature>
<sequence>MDFEYVAWGAGEMIVQALRALALIGGSGALRGALLAAALLGLLLLAVSAAFSQRTEAALAPVKMVVAVALAAGVLLQPVRVTVTDEFDYDLLQETVAPRVVTVAGVPAGAALPAAFATRLGAATTGMLETALGTPDRARLLNPAGLWLSARALRAMLADRQPRDPTLLGDFRYFLENCVHHDVRTGRVGLDALRDGDLMAALGRTAGGLTSIHRNAAGGGLVALSCPRAWEGHGAVVGLRTRIEREGVARKIASCQELRGVALALSVQELNRDRAAVRRQLADRRSACGDRVFTGALQAFGFAGGGMAEQFTALAAIGLFRQGVHLLSGSEPNAVALGSFAAARQRNATFVIAGELAAAALPALRGVLECVVLLLLPFTLVFALLFFERCGAYLANALVLVLWLQLWPPVMTVVNHIGEWMQVAALNKHVILGDGRFTAAGAAAALEDLDTQLALSRYMLVLVPMLAWALARTGEMGATMLASRFLQPGEAAASAAAANVAANNWRMDQVQLEPRTAAGPHVATVGDPWGGVATRYEEAATMALPANQPGYVGAASTRTVTEALSRRAEEARVHSAERREQFAEAVESAWSSAFGKEGTESLRALREEGVADVDSYRALQGYSDAASQGVAKSREIGQREGGAKERSVGYSGEASASVSMVLGAAFKGGVSLKEGTSVEVHDAMRRSYDEQSDAVKRSSEEVGAALERVGRSSLAASIGTAASESVQASLRQAASEHASWSSAEQSSERLAVASEVARTSGRSIVHDIAKDPRNEPLLREFHRLHGAEGRPFEEAWSEAQRVAGVELDLDELSRRLAAAGVEPVPERAGGGRSLAGEHADNRERVERTDVGEVAAPAQLEEAGARLRAKQEEVAGRQLPATGDEFYRQERRLDEVVRGADGELIMVAPNEAAAADSLLRRDSYLFNDMLGIETNNPLFGTPGLRGGPYTVDGADGEAQYGAWRPDVDVPAKER</sequence>
<dbReference type="EMBL" id="JADHEI010000031">
    <property type="protein sequence ID" value="MBF2735053.1"/>
    <property type="molecule type" value="Genomic_DNA"/>
</dbReference>
<keyword evidence="5" id="KW-1185">Reference proteome</keyword>